<reference evidence="1" key="1">
    <citation type="submission" date="2021-08" db="EMBL/GenBank/DDBJ databases">
        <title>Prevotella lacticifex sp. nov., isolated from rumen of cow.</title>
        <authorList>
            <person name="Shinkai T."/>
            <person name="Ikeyama N."/>
            <person name="Kumagai M."/>
            <person name="Ohmori H."/>
            <person name="Sakamoto M."/>
            <person name="Ohkuma M."/>
            <person name="Mitsumori M."/>
        </authorList>
    </citation>
    <scope>NUCLEOTIDE SEQUENCE</scope>
    <source>
        <strain evidence="1">DSM 11371</strain>
    </source>
</reference>
<evidence type="ECO:0000313" key="2">
    <source>
        <dbReference type="Proteomes" id="UP000887043"/>
    </source>
</evidence>
<comment type="caution">
    <text evidence="1">The sequence shown here is derived from an EMBL/GenBank/DDBJ whole genome shotgun (WGS) entry which is preliminary data.</text>
</comment>
<evidence type="ECO:0000313" key="1">
    <source>
        <dbReference type="EMBL" id="GJG26530.1"/>
    </source>
</evidence>
<evidence type="ECO:0008006" key="3">
    <source>
        <dbReference type="Google" id="ProtNLM"/>
    </source>
</evidence>
<sequence length="160" mass="18406">MKKLTVILMAATLCCGCVSQKSSTKVERFEQDAQLIQAALNEHKFTVEVDHVYPSRFPAQHLDYGYEITVRNDSLISYLPYFGRAYSLPYGGGKGLNFKARISQYQTKRIKKDLTRIDLTAQNEEDIYQYQVEIFDNGSADIQVLSRQRESIRFTGTFKK</sequence>
<name>A0AA37MD87_SEGBR</name>
<dbReference type="InterPro" id="IPR025347">
    <property type="entry name" value="DUF4251"/>
</dbReference>
<dbReference type="Proteomes" id="UP000887043">
    <property type="component" value="Unassembled WGS sequence"/>
</dbReference>
<gene>
    <name evidence="1" type="ORF">PRRU23_02300</name>
</gene>
<dbReference type="Pfam" id="PF14059">
    <property type="entry name" value="DUF4251"/>
    <property type="match status" value="1"/>
</dbReference>
<dbReference type="GeneID" id="72480429"/>
<dbReference type="RefSeq" id="WP_006281775.1">
    <property type="nucleotide sequence ID" value="NZ_BPTR01000001.1"/>
</dbReference>
<dbReference type="EMBL" id="BPTR01000001">
    <property type="protein sequence ID" value="GJG26530.1"/>
    <property type="molecule type" value="Genomic_DNA"/>
</dbReference>
<proteinExistence type="predicted"/>
<dbReference type="AlphaFoldDB" id="A0AA37MD87"/>
<dbReference type="Gene3D" id="2.40.128.410">
    <property type="match status" value="1"/>
</dbReference>
<organism evidence="1 2">
    <name type="scientific">Segatella bryantii</name>
    <name type="common">Prevotella bryantii</name>
    <dbReference type="NCBI Taxonomy" id="77095"/>
    <lineage>
        <taxon>Bacteria</taxon>
        <taxon>Pseudomonadati</taxon>
        <taxon>Bacteroidota</taxon>
        <taxon>Bacteroidia</taxon>
        <taxon>Bacteroidales</taxon>
        <taxon>Prevotellaceae</taxon>
        <taxon>Segatella</taxon>
    </lineage>
</organism>
<protein>
    <recommendedName>
        <fullName evidence="3">DUF4251 domain-containing protein</fullName>
    </recommendedName>
</protein>
<accession>A0AA37MD87</accession>